<comment type="caution">
    <text evidence="3">The sequence shown here is derived from an EMBL/GenBank/DDBJ whole genome shotgun (WGS) entry which is preliminary data.</text>
</comment>
<evidence type="ECO:0000313" key="3">
    <source>
        <dbReference type="EMBL" id="GAA5502569.1"/>
    </source>
</evidence>
<keyword evidence="1" id="KW-1133">Transmembrane helix</keyword>
<dbReference type="SUPFAM" id="SSF48317">
    <property type="entry name" value="Acid phosphatase/Vanadium-dependent haloperoxidase"/>
    <property type="match status" value="1"/>
</dbReference>
<protein>
    <submittedName>
        <fullName evidence="3">Undecaprenyl-diphosphatase BcrC</fullName>
    </submittedName>
</protein>
<dbReference type="InterPro" id="IPR000326">
    <property type="entry name" value="PAP2/HPO"/>
</dbReference>
<reference evidence="3 4" key="1">
    <citation type="submission" date="2024-02" db="EMBL/GenBank/DDBJ databases">
        <title>Deinococcus xinjiangensis NBRC 107630.</title>
        <authorList>
            <person name="Ichikawa N."/>
            <person name="Katano-Makiyama Y."/>
            <person name="Hidaka K."/>
        </authorList>
    </citation>
    <scope>NUCLEOTIDE SEQUENCE [LARGE SCALE GENOMIC DNA]</scope>
    <source>
        <strain evidence="3 4">NBRC 107630</strain>
    </source>
</reference>
<keyword evidence="1" id="KW-0812">Transmembrane</keyword>
<dbReference type="PANTHER" id="PTHR14969:SF13">
    <property type="entry name" value="AT30094P"/>
    <property type="match status" value="1"/>
</dbReference>
<evidence type="ECO:0000313" key="4">
    <source>
        <dbReference type="Proteomes" id="UP001458946"/>
    </source>
</evidence>
<organism evidence="3 4">
    <name type="scientific">Deinococcus xinjiangensis</name>
    <dbReference type="NCBI Taxonomy" id="457454"/>
    <lineage>
        <taxon>Bacteria</taxon>
        <taxon>Thermotogati</taxon>
        <taxon>Deinococcota</taxon>
        <taxon>Deinococci</taxon>
        <taxon>Deinococcales</taxon>
        <taxon>Deinococcaceae</taxon>
        <taxon>Deinococcus</taxon>
    </lineage>
</organism>
<feature type="transmembrane region" description="Helical" evidence="1">
    <location>
        <begin position="22"/>
        <end position="44"/>
    </location>
</feature>
<dbReference type="RefSeq" id="WP_353542536.1">
    <property type="nucleotide sequence ID" value="NZ_BAABRN010000025.1"/>
</dbReference>
<feature type="transmembrane region" description="Helical" evidence="1">
    <location>
        <begin position="151"/>
        <end position="170"/>
    </location>
</feature>
<dbReference type="Proteomes" id="UP001458946">
    <property type="component" value="Unassembled WGS sequence"/>
</dbReference>
<evidence type="ECO:0000259" key="2">
    <source>
        <dbReference type="SMART" id="SM00014"/>
    </source>
</evidence>
<accession>A0ABP9VBE1</accession>
<dbReference type="EMBL" id="BAABRN010000025">
    <property type="protein sequence ID" value="GAA5502569.1"/>
    <property type="molecule type" value="Genomic_DNA"/>
</dbReference>
<name>A0ABP9VBE1_9DEIO</name>
<dbReference type="PANTHER" id="PTHR14969">
    <property type="entry name" value="SPHINGOSINE-1-PHOSPHATE PHOSPHOHYDROLASE"/>
    <property type="match status" value="1"/>
</dbReference>
<sequence length="187" mass="19933">MTDTLQQSLHAAAANSGFLKTLAVLCANYLIVLMAAAFAGLAWLHRGRVTREFVVWVALSGAIAFLCVLVLGPTVHDPRPYIAEHYEPLAHVASDNGFPSDHTLVVSLLTGWLLWLLPSAARGRWLPVFALGVLAVAFGRLAIGAHHTLDVAGSILIAALSVGLASLLRLPAPWQQPLLNLAPKQKA</sequence>
<dbReference type="Gene3D" id="1.20.144.10">
    <property type="entry name" value="Phosphatidic acid phosphatase type 2/haloperoxidase"/>
    <property type="match status" value="1"/>
</dbReference>
<dbReference type="InterPro" id="IPR036938">
    <property type="entry name" value="PAP2/HPO_sf"/>
</dbReference>
<feature type="domain" description="Phosphatidic acid phosphatase type 2/haloperoxidase" evidence="2">
    <location>
        <begin position="55"/>
        <end position="166"/>
    </location>
</feature>
<keyword evidence="4" id="KW-1185">Reference proteome</keyword>
<dbReference type="SMART" id="SM00014">
    <property type="entry name" value="acidPPc"/>
    <property type="match status" value="1"/>
</dbReference>
<dbReference type="Pfam" id="PF01569">
    <property type="entry name" value="PAP2"/>
    <property type="match status" value="1"/>
</dbReference>
<feature type="transmembrane region" description="Helical" evidence="1">
    <location>
        <begin position="125"/>
        <end position="145"/>
    </location>
</feature>
<feature type="transmembrane region" description="Helical" evidence="1">
    <location>
        <begin position="53"/>
        <end position="71"/>
    </location>
</feature>
<keyword evidence="1" id="KW-0472">Membrane</keyword>
<evidence type="ECO:0000256" key="1">
    <source>
        <dbReference type="SAM" id="Phobius"/>
    </source>
</evidence>
<proteinExistence type="predicted"/>
<gene>
    <name evidence="3" type="primary">bcrC</name>
    <name evidence="3" type="ORF">Dxin01_02313</name>
</gene>